<dbReference type="GO" id="GO:0004497">
    <property type="term" value="F:monooxygenase activity"/>
    <property type="evidence" value="ECO:0007669"/>
    <property type="project" value="UniProtKB-KW"/>
</dbReference>
<dbReference type="PANTHER" id="PTHR24291:SF50">
    <property type="entry name" value="BIFUNCTIONAL ALBAFLAVENONE MONOOXYGENASE_TERPENE SYNTHASE"/>
    <property type="match status" value="1"/>
</dbReference>
<organism evidence="9 10">
    <name type="scientific">Stylonychia lemnae</name>
    <name type="common">Ciliate</name>
    <dbReference type="NCBI Taxonomy" id="5949"/>
    <lineage>
        <taxon>Eukaryota</taxon>
        <taxon>Sar</taxon>
        <taxon>Alveolata</taxon>
        <taxon>Ciliophora</taxon>
        <taxon>Intramacronucleata</taxon>
        <taxon>Spirotrichea</taxon>
        <taxon>Stichotrichia</taxon>
        <taxon>Sporadotrichida</taxon>
        <taxon>Oxytrichidae</taxon>
        <taxon>Stylonychinae</taxon>
        <taxon>Stylonychia</taxon>
    </lineage>
</organism>
<dbReference type="Gene3D" id="1.10.630.10">
    <property type="entry name" value="Cytochrome P450"/>
    <property type="match status" value="1"/>
</dbReference>
<dbReference type="EMBL" id="CCKQ01014096">
    <property type="protein sequence ID" value="CDW85843.1"/>
    <property type="molecule type" value="Genomic_DNA"/>
</dbReference>
<dbReference type="CDD" id="cd00302">
    <property type="entry name" value="cytochrome_P450"/>
    <property type="match status" value="1"/>
</dbReference>
<evidence type="ECO:0000256" key="5">
    <source>
        <dbReference type="ARBA" id="ARBA00023004"/>
    </source>
</evidence>
<dbReference type="PANTHER" id="PTHR24291">
    <property type="entry name" value="CYTOCHROME P450 FAMILY 4"/>
    <property type="match status" value="1"/>
</dbReference>
<proteinExistence type="inferred from homology"/>
<dbReference type="InterPro" id="IPR001128">
    <property type="entry name" value="Cyt_P450"/>
</dbReference>
<keyword evidence="8" id="KW-0472">Membrane</keyword>
<keyword evidence="5 7" id="KW-0408">Iron</keyword>
<feature type="binding site" description="axial binding residue" evidence="7">
    <location>
        <position position="483"/>
    </location>
    <ligand>
        <name>heme</name>
        <dbReference type="ChEBI" id="CHEBI:30413"/>
    </ligand>
    <ligandPart>
        <name>Fe</name>
        <dbReference type="ChEBI" id="CHEBI:18248"/>
    </ligandPart>
</feature>
<evidence type="ECO:0000256" key="1">
    <source>
        <dbReference type="ARBA" id="ARBA00010617"/>
    </source>
</evidence>
<dbReference type="GO" id="GO:0020037">
    <property type="term" value="F:heme binding"/>
    <property type="evidence" value="ECO:0007669"/>
    <property type="project" value="InterPro"/>
</dbReference>
<comment type="similarity">
    <text evidence="1">Belongs to the cytochrome P450 family.</text>
</comment>
<dbReference type="AlphaFoldDB" id="A0A078AYH8"/>
<evidence type="ECO:0000256" key="3">
    <source>
        <dbReference type="ARBA" id="ARBA00022723"/>
    </source>
</evidence>
<dbReference type="GO" id="GO:0005506">
    <property type="term" value="F:iron ion binding"/>
    <property type="evidence" value="ECO:0007669"/>
    <property type="project" value="InterPro"/>
</dbReference>
<dbReference type="Pfam" id="PF00067">
    <property type="entry name" value="p450"/>
    <property type="match status" value="1"/>
</dbReference>
<keyword evidence="4" id="KW-0560">Oxidoreductase</keyword>
<keyword evidence="6" id="KW-0503">Monooxygenase</keyword>
<evidence type="ECO:0000313" key="10">
    <source>
        <dbReference type="Proteomes" id="UP000039865"/>
    </source>
</evidence>
<keyword evidence="10" id="KW-1185">Reference proteome</keyword>
<evidence type="ECO:0000256" key="6">
    <source>
        <dbReference type="ARBA" id="ARBA00023033"/>
    </source>
</evidence>
<dbReference type="PRINTS" id="PR00463">
    <property type="entry name" value="EP450I"/>
</dbReference>
<keyword evidence="3 7" id="KW-0479">Metal-binding</keyword>
<gene>
    <name evidence="9" type="primary">Contig2402.g2580</name>
    <name evidence="9" type="ORF">STYLEM_14930</name>
</gene>
<evidence type="ECO:0000256" key="7">
    <source>
        <dbReference type="PIRSR" id="PIRSR602401-1"/>
    </source>
</evidence>
<accession>A0A078AYH8</accession>
<keyword evidence="8" id="KW-1133">Transmembrane helix</keyword>
<evidence type="ECO:0000256" key="8">
    <source>
        <dbReference type="SAM" id="Phobius"/>
    </source>
</evidence>
<dbReference type="SUPFAM" id="SSF48264">
    <property type="entry name" value="Cytochrome P450"/>
    <property type="match status" value="1"/>
</dbReference>
<dbReference type="Proteomes" id="UP000039865">
    <property type="component" value="Unassembled WGS sequence"/>
</dbReference>
<keyword evidence="2 7" id="KW-0349">Heme</keyword>
<protein>
    <submittedName>
        <fullName evidence="9">Cytochrome p450</fullName>
    </submittedName>
</protein>
<evidence type="ECO:0000313" key="9">
    <source>
        <dbReference type="EMBL" id="CDW85843.1"/>
    </source>
</evidence>
<evidence type="ECO:0000256" key="4">
    <source>
        <dbReference type="ARBA" id="ARBA00023002"/>
    </source>
</evidence>
<feature type="transmembrane region" description="Helical" evidence="8">
    <location>
        <begin position="6"/>
        <end position="32"/>
    </location>
</feature>
<dbReference type="OMA" id="FHDNFRI"/>
<name>A0A078AYH8_STYLE</name>
<evidence type="ECO:0000256" key="2">
    <source>
        <dbReference type="ARBA" id="ARBA00022617"/>
    </source>
</evidence>
<reference evidence="9 10" key="1">
    <citation type="submission" date="2014-06" db="EMBL/GenBank/DDBJ databases">
        <authorList>
            <person name="Swart Estienne"/>
        </authorList>
    </citation>
    <scope>NUCLEOTIDE SEQUENCE [LARGE SCALE GENOMIC DNA]</scope>
    <source>
        <strain evidence="9 10">130c</strain>
    </source>
</reference>
<dbReference type="InterPro" id="IPR050196">
    <property type="entry name" value="Cytochrome_P450_Monoox"/>
</dbReference>
<dbReference type="GO" id="GO:0016705">
    <property type="term" value="F:oxidoreductase activity, acting on paired donors, with incorporation or reduction of molecular oxygen"/>
    <property type="evidence" value="ECO:0007669"/>
    <property type="project" value="InterPro"/>
</dbReference>
<dbReference type="InParanoid" id="A0A078AYH8"/>
<sequence>MIIETIISILAYSVYIVLGILFIDFVLVRIPVQFISYRFYKKQNMQFIGRCIPGVGDFMKLVETMQKHEDYSPFHPLKREKYGSNPPGIVGLMMHYKPIFIINKPEYLTDLYVSKAKYLDKEPMTKLQLKTLLGNSSLMMETTDEQSYKRKMISTAFYKDKLLKMTEIMKDLVAKKADYLESEYLNKNLPFNLLTELNDLHIRIIISTAFGEDIQNAKICQVKNGQQVMMGMGEALRELFLYVAYRGGRKLFFWSPLMILFFYNKKDREYIKNTTTVREYCRDLIKQRRANLDNQSGKDLLTIMLNDENYKNNEEEIIDECITFFLAGSQTVISSNANLIQYLTMNPKIDRKVRQEIKQEILNDSDLTKVVDINAAFKYDKLQDLNYFMMCFNESLRIEPPVIFSSLLLFKEDTKINEEFVIKKGDNLVLDFQEIHHDQDQWIDHEKFIPERFDPHSDFYHKPNGEKRHPLAFTPFFGGRRICIGKTFAETVAKFVVPGLMSRFEFSFADLNAYKVKPILNVDMVVQPKIMMKIKRAQF</sequence>
<keyword evidence="8" id="KW-0812">Transmembrane</keyword>
<comment type="cofactor">
    <cofactor evidence="7">
        <name>heme</name>
        <dbReference type="ChEBI" id="CHEBI:30413"/>
    </cofactor>
</comment>
<dbReference type="InterPro" id="IPR036396">
    <property type="entry name" value="Cyt_P450_sf"/>
</dbReference>
<dbReference type="OrthoDB" id="286446at2759"/>
<dbReference type="InterPro" id="IPR002401">
    <property type="entry name" value="Cyt_P450_E_grp-I"/>
</dbReference>
<dbReference type="PRINTS" id="PR00385">
    <property type="entry name" value="P450"/>
</dbReference>